<keyword evidence="5" id="KW-0677">Repeat</keyword>
<dbReference type="OrthoDB" id="10064100at2759"/>
<dbReference type="PANTHER" id="PTHR22849">
    <property type="entry name" value="WDSAM1 PROTEIN"/>
    <property type="match status" value="1"/>
</dbReference>
<organism evidence="9 10">
    <name type="scientific">Spinacia oleracea</name>
    <name type="common">Spinach</name>
    <dbReference type="NCBI Taxonomy" id="3562"/>
    <lineage>
        <taxon>Eukaryota</taxon>
        <taxon>Viridiplantae</taxon>
        <taxon>Streptophyta</taxon>
        <taxon>Embryophyta</taxon>
        <taxon>Tracheophyta</taxon>
        <taxon>Spermatophyta</taxon>
        <taxon>Magnoliopsida</taxon>
        <taxon>eudicotyledons</taxon>
        <taxon>Gunneridae</taxon>
        <taxon>Pentapetalae</taxon>
        <taxon>Caryophyllales</taxon>
        <taxon>Chenopodiaceae</taxon>
        <taxon>Chenopodioideae</taxon>
        <taxon>Anserineae</taxon>
        <taxon>Spinacia</taxon>
    </lineage>
</organism>
<dbReference type="GeneID" id="110791680"/>
<name>A0A9R0IPZ8_SPIOL</name>
<evidence type="ECO:0000256" key="4">
    <source>
        <dbReference type="ARBA" id="ARBA00022679"/>
    </source>
</evidence>
<evidence type="ECO:0000256" key="5">
    <source>
        <dbReference type="ARBA" id="ARBA00022737"/>
    </source>
</evidence>
<evidence type="ECO:0000313" key="9">
    <source>
        <dbReference type="Proteomes" id="UP000813463"/>
    </source>
</evidence>
<dbReference type="InterPro" id="IPR011989">
    <property type="entry name" value="ARM-like"/>
</dbReference>
<protein>
    <recommendedName>
        <fullName evidence="7 8">U-box domain-containing protein</fullName>
        <ecNumber evidence="7">2.3.2.27</ecNumber>
    </recommendedName>
    <alternativeName>
        <fullName evidence="7">RING-type E3 ubiquitin transferase PUB</fullName>
    </alternativeName>
</protein>
<dbReference type="AlphaFoldDB" id="A0A9R0IPZ8"/>
<dbReference type="InterPro" id="IPR013083">
    <property type="entry name" value="Znf_RING/FYVE/PHD"/>
</dbReference>
<sequence>MGKDELYMSVPSFFRCPISLDVMKSPVSLCTGVTYDRTSIQRWLDTGNNTCPATMQVLQTKDVVPNHTLQRLIQIWSNNNNHHPSHSLSSSSSSSSKFHSLSSALVSGLIKQLIAKEKEMGNDDAIDSILFQNVVSILFFASESSENRRNLASDKQFVDYLIRIVSSGSPDLNPDFLETVVKILHLIIAVTAVNDGGGHGNDKRSTSSCDLVSALARIVKSGRPSSRVAAAGVLETFSQDVETKKLVFDHREFGVELLKILKQGEFEEEMEKHAVLSCLISLSSPRRNRQKLVRAGGVKTVSEMISSNGNGNGNSNNTVELLFTLLGMLAGCTEGRAAISDDPNCVPMIINKLMKVSKTVNEHGVALLWSLCYLFRDQRVKEAVVKSNGGLTKILLLMQSDCSPAAKKMCCDLLRIFRVNSKSCLSSYDTKTTHIMPC</sequence>
<keyword evidence="6 7" id="KW-0833">Ubl conjugation pathway</keyword>
<dbReference type="InterPro" id="IPR016024">
    <property type="entry name" value="ARM-type_fold"/>
</dbReference>
<dbReference type="Gene3D" id="3.30.40.10">
    <property type="entry name" value="Zinc/RING finger domain, C3HC4 (zinc finger)"/>
    <property type="match status" value="1"/>
</dbReference>
<accession>A0A9R0IPZ8</accession>
<dbReference type="PROSITE" id="PS51698">
    <property type="entry name" value="U_BOX"/>
    <property type="match status" value="1"/>
</dbReference>
<comment type="function">
    <text evidence="2 7">Functions as an E3 ubiquitin ligase.</text>
</comment>
<dbReference type="Gene3D" id="1.25.10.10">
    <property type="entry name" value="Leucine-rich Repeat Variant"/>
    <property type="match status" value="1"/>
</dbReference>
<proteinExistence type="predicted"/>
<evidence type="ECO:0000256" key="7">
    <source>
        <dbReference type="RuleBase" id="RU369093"/>
    </source>
</evidence>
<dbReference type="InterPro" id="IPR003613">
    <property type="entry name" value="Ubox_domain"/>
</dbReference>
<dbReference type="InterPro" id="IPR045210">
    <property type="entry name" value="RING-Ubox_PUB"/>
</dbReference>
<dbReference type="Pfam" id="PF25598">
    <property type="entry name" value="ARM_PUB"/>
    <property type="match status" value="1"/>
</dbReference>
<keyword evidence="9" id="KW-1185">Reference proteome</keyword>
<dbReference type="EC" id="2.3.2.27" evidence="7"/>
<dbReference type="CDD" id="cd16664">
    <property type="entry name" value="RING-Ubox_PUB"/>
    <property type="match status" value="1"/>
</dbReference>
<evidence type="ECO:0000256" key="1">
    <source>
        <dbReference type="ARBA" id="ARBA00000900"/>
    </source>
</evidence>
<dbReference type="PANTHER" id="PTHR22849:SF158">
    <property type="entry name" value="U-BOX DOMAIN-CONTAINING PROTEIN"/>
    <property type="match status" value="1"/>
</dbReference>
<gene>
    <name evidence="10" type="primary">LOC110791680</name>
</gene>
<comment type="catalytic activity">
    <reaction evidence="1 7">
        <text>S-ubiquitinyl-[E2 ubiquitin-conjugating enzyme]-L-cysteine + [acceptor protein]-L-lysine = [E2 ubiquitin-conjugating enzyme]-L-cysteine + N(6)-ubiquitinyl-[acceptor protein]-L-lysine.</text>
        <dbReference type="EC" id="2.3.2.27"/>
    </reaction>
</comment>
<evidence type="ECO:0000256" key="3">
    <source>
        <dbReference type="ARBA" id="ARBA00004906"/>
    </source>
</evidence>
<evidence type="ECO:0000259" key="8">
    <source>
        <dbReference type="PROSITE" id="PS51698"/>
    </source>
</evidence>
<dbReference type="SUPFAM" id="SSF57850">
    <property type="entry name" value="RING/U-box"/>
    <property type="match status" value="1"/>
</dbReference>
<reference evidence="9" key="1">
    <citation type="journal article" date="2021" name="Nat. Commun.">
        <title>Genomic analyses provide insights into spinach domestication and the genetic basis of agronomic traits.</title>
        <authorList>
            <person name="Cai X."/>
            <person name="Sun X."/>
            <person name="Xu C."/>
            <person name="Sun H."/>
            <person name="Wang X."/>
            <person name="Ge C."/>
            <person name="Zhang Z."/>
            <person name="Wang Q."/>
            <person name="Fei Z."/>
            <person name="Jiao C."/>
            <person name="Wang Q."/>
        </authorList>
    </citation>
    <scope>NUCLEOTIDE SEQUENCE [LARGE SCALE GENOMIC DNA]</scope>
    <source>
        <strain evidence="9">cv. Varoflay</strain>
    </source>
</reference>
<dbReference type="FunFam" id="3.30.40.10:FF:000502">
    <property type="entry name" value="RING-type E3 ubiquitin transferase"/>
    <property type="match status" value="1"/>
</dbReference>
<evidence type="ECO:0000313" key="10">
    <source>
        <dbReference type="RefSeq" id="XP_021852139.1"/>
    </source>
</evidence>
<feature type="domain" description="U-box" evidence="8">
    <location>
        <begin position="9"/>
        <end position="83"/>
    </location>
</feature>
<dbReference type="Pfam" id="PF04564">
    <property type="entry name" value="U-box"/>
    <property type="match status" value="1"/>
</dbReference>
<dbReference type="InterPro" id="IPR045185">
    <property type="entry name" value="PUB22/23/24-like"/>
</dbReference>
<dbReference type="KEGG" id="soe:110791680"/>
<dbReference type="SMART" id="SM00504">
    <property type="entry name" value="Ubox"/>
    <property type="match status" value="1"/>
</dbReference>
<dbReference type="SUPFAM" id="SSF48371">
    <property type="entry name" value="ARM repeat"/>
    <property type="match status" value="1"/>
</dbReference>
<dbReference type="RefSeq" id="XP_021852139.1">
    <property type="nucleotide sequence ID" value="XM_021996447.2"/>
</dbReference>
<dbReference type="InterPro" id="IPR058678">
    <property type="entry name" value="ARM_PUB"/>
</dbReference>
<dbReference type="Proteomes" id="UP000813463">
    <property type="component" value="Chromosome 3"/>
</dbReference>
<reference evidence="10" key="2">
    <citation type="submission" date="2025-08" db="UniProtKB">
        <authorList>
            <consortium name="RefSeq"/>
        </authorList>
    </citation>
    <scope>IDENTIFICATION</scope>
    <source>
        <tissue evidence="10">Leaf</tissue>
    </source>
</reference>
<dbReference type="GO" id="GO:0061630">
    <property type="term" value="F:ubiquitin protein ligase activity"/>
    <property type="evidence" value="ECO:0007669"/>
    <property type="project" value="UniProtKB-UniRule"/>
</dbReference>
<keyword evidence="4 7" id="KW-0808">Transferase</keyword>
<evidence type="ECO:0000256" key="2">
    <source>
        <dbReference type="ARBA" id="ARBA00003861"/>
    </source>
</evidence>
<evidence type="ECO:0000256" key="6">
    <source>
        <dbReference type="ARBA" id="ARBA00022786"/>
    </source>
</evidence>
<dbReference type="GO" id="GO:0016567">
    <property type="term" value="P:protein ubiquitination"/>
    <property type="evidence" value="ECO:0007669"/>
    <property type="project" value="UniProtKB-UniRule"/>
</dbReference>
<comment type="pathway">
    <text evidence="3 7">Protein modification; protein ubiquitination.</text>
</comment>